<gene>
    <name evidence="1" type="ORF">WG901_13530</name>
</gene>
<organism evidence="1 2">
    <name type="scientific">Novosphingobium anseongense</name>
    <dbReference type="NCBI Taxonomy" id="3133436"/>
    <lineage>
        <taxon>Bacteria</taxon>
        <taxon>Pseudomonadati</taxon>
        <taxon>Pseudomonadota</taxon>
        <taxon>Alphaproteobacteria</taxon>
        <taxon>Sphingomonadales</taxon>
        <taxon>Sphingomonadaceae</taxon>
        <taxon>Novosphingobium</taxon>
    </lineage>
</organism>
<name>A0ABU8RXB6_9SPHN</name>
<protein>
    <submittedName>
        <fullName evidence="1">Uncharacterized protein</fullName>
    </submittedName>
</protein>
<dbReference type="RefSeq" id="WP_339587596.1">
    <property type="nucleotide sequence ID" value="NZ_JBBHJZ010000002.1"/>
</dbReference>
<dbReference type="EMBL" id="JBBHJZ010000002">
    <property type="protein sequence ID" value="MEJ5977664.1"/>
    <property type="molecule type" value="Genomic_DNA"/>
</dbReference>
<reference evidence="1 2" key="1">
    <citation type="submission" date="2024-03" db="EMBL/GenBank/DDBJ databases">
        <authorList>
            <person name="Jo J.-H."/>
        </authorList>
    </citation>
    <scope>NUCLEOTIDE SEQUENCE [LARGE SCALE GENOMIC DNA]</scope>
    <source>
        <strain evidence="1 2">PS1R-30</strain>
    </source>
</reference>
<evidence type="ECO:0000313" key="1">
    <source>
        <dbReference type="EMBL" id="MEJ5977664.1"/>
    </source>
</evidence>
<comment type="caution">
    <text evidence="1">The sequence shown here is derived from an EMBL/GenBank/DDBJ whole genome shotgun (WGS) entry which is preliminary data.</text>
</comment>
<proteinExistence type="predicted"/>
<accession>A0ABU8RXB6</accession>
<dbReference type="Proteomes" id="UP001361239">
    <property type="component" value="Unassembled WGS sequence"/>
</dbReference>
<keyword evidence="2" id="KW-1185">Reference proteome</keyword>
<evidence type="ECO:0000313" key="2">
    <source>
        <dbReference type="Proteomes" id="UP001361239"/>
    </source>
</evidence>
<sequence>MPVSELSAIERIARVLAGQRLSANAHGDDSSAAEQVDARWYAYQDDAVAVLKTLREPDAIMADAGDAELWRQMVDAALKDFAA</sequence>